<evidence type="ECO:0000313" key="1">
    <source>
        <dbReference type="EMBL" id="SDR00618.1"/>
    </source>
</evidence>
<dbReference type="EMBL" id="FNKY01000001">
    <property type="protein sequence ID" value="SDR00618.1"/>
    <property type="molecule type" value="Genomic_DNA"/>
</dbReference>
<proteinExistence type="predicted"/>
<accession>A0ABY0TLM4</accession>
<evidence type="ECO:0000313" key="2">
    <source>
        <dbReference type="Proteomes" id="UP000183471"/>
    </source>
</evidence>
<reference evidence="1 2" key="1">
    <citation type="submission" date="2016-10" db="EMBL/GenBank/DDBJ databases">
        <authorList>
            <person name="Varghese N."/>
            <person name="Submissions S."/>
        </authorList>
    </citation>
    <scope>NUCLEOTIDE SEQUENCE [LARGE SCALE GENOMIC DNA]</scope>
    <source>
        <strain evidence="1 2">Nl1</strain>
    </source>
</reference>
<organism evidence="1 2">
    <name type="scientific">Nitrosospira multiformis</name>
    <dbReference type="NCBI Taxonomy" id="1231"/>
    <lineage>
        <taxon>Bacteria</taxon>
        <taxon>Pseudomonadati</taxon>
        <taxon>Pseudomonadota</taxon>
        <taxon>Betaproteobacteria</taxon>
        <taxon>Nitrosomonadales</taxon>
        <taxon>Nitrosomonadaceae</taxon>
        <taxon>Nitrosospira</taxon>
    </lineage>
</organism>
<dbReference type="Proteomes" id="UP000183471">
    <property type="component" value="Unassembled WGS sequence"/>
</dbReference>
<gene>
    <name evidence="1" type="ORF">SAMN05216402_3219</name>
</gene>
<comment type="caution">
    <text evidence="1">The sequence shown here is derived from an EMBL/GenBank/DDBJ whole genome shotgun (WGS) entry which is preliminary data.</text>
</comment>
<sequence>MKRLSNGEDFMSKYEKHASQRRGIMHNFSSLLHGILVASYQHTYTHVHEIMKIIVIALLVIASLVGCASKPPYEQTSTRLNDGTTRYFLKTDFKPCQSSRDWATRTLAKRANQICKSGYTLINEQTPVLLGALGESAAKRTLSWEIKCKTPEQSKS</sequence>
<protein>
    <recommendedName>
        <fullName evidence="3">Lipoprotein</fullName>
    </recommendedName>
</protein>
<name>A0ABY0TLM4_9PROT</name>
<keyword evidence="2" id="KW-1185">Reference proteome</keyword>
<evidence type="ECO:0008006" key="3">
    <source>
        <dbReference type="Google" id="ProtNLM"/>
    </source>
</evidence>